<dbReference type="PROSITE" id="PS00395">
    <property type="entry name" value="ALANINE_RACEMASE"/>
    <property type="match status" value="1"/>
</dbReference>
<dbReference type="InterPro" id="IPR011079">
    <property type="entry name" value="Ala_racemase_C"/>
</dbReference>
<organism evidence="9 10">
    <name type="scientific">Ephemeroptericola cinctiostellae</name>
    <dbReference type="NCBI Taxonomy" id="2268024"/>
    <lineage>
        <taxon>Bacteria</taxon>
        <taxon>Pseudomonadati</taxon>
        <taxon>Pseudomonadota</taxon>
        <taxon>Betaproteobacteria</taxon>
        <taxon>Burkholderiales</taxon>
        <taxon>Burkholderiaceae</taxon>
        <taxon>Ephemeroptericola</taxon>
    </lineage>
</organism>
<dbReference type="GO" id="GO:0030632">
    <property type="term" value="P:D-alanine biosynthetic process"/>
    <property type="evidence" value="ECO:0007669"/>
    <property type="project" value="UniProtKB-UniRule"/>
</dbReference>
<dbReference type="InterPro" id="IPR001608">
    <property type="entry name" value="Ala_racemase_N"/>
</dbReference>
<dbReference type="AlphaFoldDB" id="A0A345DBY7"/>
<dbReference type="RefSeq" id="WP_114563023.1">
    <property type="nucleotide sequence ID" value="NZ_CP031124.1"/>
</dbReference>
<dbReference type="PANTHER" id="PTHR30511:SF0">
    <property type="entry name" value="ALANINE RACEMASE, CATABOLIC-RELATED"/>
    <property type="match status" value="1"/>
</dbReference>
<dbReference type="CDD" id="cd06827">
    <property type="entry name" value="PLPDE_III_AR_proteobact"/>
    <property type="match status" value="1"/>
</dbReference>
<evidence type="ECO:0000256" key="5">
    <source>
        <dbReference type="HAMAP-Rule" id="MF_01201"/>
    </source>
</evidence>
<dbReference type="Pfam" id="PF00842">
    <property type="entry name" value="Ala_racemase_C"/>
    <property type="match status" value="1"/>
</dbReference>
<evidence type="ECO:0000256" key="6">
    <source>
        <dbReference type="PIRSR" id="PIRSR600821-50"/>
    </source>
</evidence>
<dbReference type="UniPathway" id="UPA00042">
    <property type="reaction ID" value="UER00497"/>
</dbReference>
<dbReference type="KEGG" id="hyf:DTO96_101615"/>
<proteinExistence type="inferred from homology"/>
<evidence type="ECO:0000313" key="9">
    <source>
        <dbReference type="EMBL" id="AXF85875.1"/>
    </source>
</evidence>
<dbReference type="Pfam" id="PF01168">
    <property type="entry name" value="Ala_racemase_N"/>
    <property type="match status" value="1"/>
</dbReference>
<comment type="function">
    <text evidence="5">Catalyzes the interconversion of L-alanine and D-alanine. May also act on other amino acids.</text>
</comment>
<evidence type="ECO:0000256" key="1">
    <source>
        <dbReference type="ARBA" id="ARBA00000316"/>
    </source>
</evidence>
<dbReference type="InterPro" id="IPR020622">
    <property type="entry name" value="Ala_racemase_pyridoxalP-BS"/>
</dbReference>
<dbReference type="SMART" id="SM01005">
    <property type="entry name" value="Ala_racemase_C"/>
    <property type="match status" value="1"/>
</dbReference>
<comment type="catalytic activity">
    <reaction evidence="1 5">
        <text>L-alanine = D-alanine</text>
        <dbReference type="Rhea" id="RHEA:20249"/>
        <dbReference type="ChEBI" id="CHEBI:57416"/>
        <dbReference type="ChEBI" id="CHEBI:57972"/>
        <dbReference type="EC" id="5.1.1.1"/>
    </reaction>
</comment>
<dbReference type="PRINTS" id="PR00992">
    <property type="entry name" value="ALARACEMASE"/>
</dbReference>
<feature type="active site" description="Proton acceptor; specific for D-alanine" evidence="5">
    <location>
        <position position="34"/>
    </location>
</feature>
<dbReference type="PANTHER" id="PTHR30511">
    <property type="entry name" value="ALANINE RACEMASE"/>
    <property type="match status" value="1"/>
</dbReference>
<dbReference type="EC" id="5.1.1.1" evidence="5"/>
<dbReference type="InterPro" id="IPR009006">
    <property type="entry name" value="Ala_racemase/Decarboxylase_C"/>
</dbReference>
<keyword evidence="10" id="KW-1185">Reference proteome</keyword>
<feature type="binding site" evidence="5 7">
    <location>
        <position position="304"/>
    </location>
    <ligand>
        <name>substrate</name>
    </ligand>
</feature>
<reference evidence="10" key="1">
    <citation type="submission" date="2018-07" db="EMBL/GenBank/DDBJ databases">
        <authorList>
            <person name="Kim H."/>
        </authorList>
    </citation>
    <scope>NUCLEOTIDE SEQUENCE [LARGE SCALE GENOMIC DNA]</scope>
    <source>
        <strain evidence="10">F02</strain>
    </source>
</reference>
<feature type="domain" description="Alanine racemase C-terminal" evidence="8">
    <location>
        <begin position="235"/>
        <end position="359"/>
    </location>
</feature>
<dbReference type="FunFam" id="3.20.20.10:FF:000002">
    <property type="entry name" value="Alanine racemase"/>
    <property type="match status" value="1"/>
</dbReference>
<dbReference type="SUPFAM" id="SSF51419">
    <property type="entry name" value="PLP-binding barrel"/>
    <property type="match status" value="1"/>
</dbReference>
<evidence type="ECO:0000259" key="8">
    <source>
        <dbReference type="SMART" id="SM01005"/>
    </source>
</evidence>
<evidence type="ECO:0000256" key="4">
    <source>
        <dbReference type="ARBA" id="ARBA00023235"/>
    </source>
</evidence>
<feature type="active site" description="Proton acceptor; specific for L-alanine" evidence="5">
    <location>
        <position position="256"/>
    </location>
</feature>
<dbReference type="NCBIfam" id="TIGR00492">
    <property type="entry name" value="alr"/>
    <property type="match status" value="1"/>
</dbReference>
<dbReference type="SUPFAM" id="SSF50621">
    <property type="entry name" value="Alanine racemase C-terminal domain-like"/>
    <property type="match status" value="1"/>
</dbReference>
<sequence length="359" mass="38666">MPRPIIATIFTDAIAHNIKRAHQASGAKVWATIKANAYGHGIEHIFKGLQGADGLAMLDFAEAQLVRDLGWDKPVLMLEGGFEVADYKLAERLNLTMVIHCIEQIEWLEQAALSQPLNVYLKVNSGMNRVGFAPDAYVSIYRRVRALACVGEITCMTHFANADLENGIVEPMRRFGTATAELMAENPNLPRSCSNSAATLAHPEAHFDWVRPGIMTYGGSPFGDKGAAECGLEAAMALDSEIIAVQHIQAGESVGYGSKFTAIEDMTIGVVACGYADGYPRHAATGTPVLVDGVRTRLVGRVSMDMLMVDLNPVPAAKVGSPVQLWGKDIAIDDVARASETIGYELMCALALRVPVRVV</sequence>
<dbReference type="OrthoDB" id="9813814at2"/>
<comment type="pathway">
    <text evidence="5">Amino-acid biosynthesis; D-alanine biosynthesis; D-alanine from L-alanine: step 1/1.</text>
</comment>
<dbReference type="InterPro" id="IPR000821">
    <property type="entry name" value="Ala_racemase"/>
</dbReference>
<dbReference type="Proteomes" id="UP000252182">
    <property type="component" value="Chromosome"/>
</dbReference>
<protein>
    <recommendedName>
        <fullName evidence="5">Alanine racemase</fullName>
        <ecNumber evidence="5">5.1.1.1</ecNumber>
    </recommendedName>
</protein>
<dbReference type="EMBL" id="CP031124">
    <property type="protein sequence ID" value="AXF85875.1"/>
    <property type="molecule type" value="Genomic_DNA"/>
</dbReference>
<feature type="binding site" evidence="5 7">
    <location>
        <position position="129"/>
    </location>
    <ligand>
        <name>substrate</name>
    </ligand>
</feature>
<keyword evidence="4 5" id="KW-0413">Isomerase</keyword>
<evidence type="ECO:0000256" key="7">
    <source>
        <dbReference type="PIRSR" id="PIRSR600821-52"/>
    </source>
</evidence>
<evidence type="ECO:0000313" key="10">
    <source>
        <dbReference type="Proteomes" id="UP000252182"/>
    </source>
</evidence>
<gene>
    <name evidence="9" type="primary">dadX</name>
    <name evidence="9" type="ORF">DTO96_101615</name>
</gene>
<feature type="modified residue" description="N6-(pyridoxal phosphate)lysine" evidence="5 6">
    <location>
        <position position="34"/>
    </location>
</feature>
<evidence type="ECO:0000256" key="3">
    <source>
        <dbReference type="ARBA" id="ARBA00022898"/>
    </source>
</evidence>
<dbReference type="InterPro" id="IPR029066">
    <property type="entry name" value="PLP-binding_barrel"/>
</dbReference>
<dbReference type="Gene3D" id="3.20.20.10">
    <property type="entry name" value="Alanine racemase"/>
    <property type="match status" value="1"/>
</dbReference>
<dbReference type="GO" id="GO:0005829">
    <property type="term" value="C:cytosol"/>
    <property type="evidence" value="ECO:0007669"/>
    <property type="project" value="TreeGrafter"/>
</dbReference>
<dbReference type="Gene3D" id="2.40.37.10">
    <property type="entry name" value="Lyase, Ornithine Decarboxylase, Chain A, domain 1"/>
    <property type="match status" value="1"/>
</dbReference>
<comment type="cofactor">
    <cofactor evidence="2 5 6">
        <name>pyridoxal 5'-phosphate</name>
        <dbReference type="ChEBI" id="CHEBI:597326"/>
    </cofactor>
</comment>
<evidence type="ECO:0000256" key="2">
    <source>
        <dbReference type="ARBA" id="ARBA00001933"/>
    </source>
</evidence>
<accession>A0A345DBY7</accession>
<keyword evidence="3 5" id="KW-0663">Pyridoxal phosphate</keyword>
<name>A0A345DBY7_9BURK</name>
<dbReference type="GO" id="GO:0030170">
    <property type="term" value="F:pyridoxal phosphate binding"/>
    <property type="evidence" value="ECO:0007669"/>
    <property type="project" value="UniProtKB-UniRule"/>
</dbReference>
<dbReference type="HAMAP" id="MF_01201">
    <property type="entry name" value="Ala_racemase"/>
    <property type="match status" value="1"/>
</dbReference>
<comment type="similarity">
    <text evidence="5">Belongs to the alanine racemase family.</text>
</comment>
<dbReference type="GO" id="GO:0008784">
    <property type="term" value="F:alanine racemase activity"/>
    <property type="evidence" value="ECO:0007669"/>
    <property type="project" value="UniProtKB-UniRule"/>
</dbReference>